<feature type="non-terminal residue" evidence="1">
    <location>
        <position position="1"/>
    </location>
</feature>
<proteinExistence type="predicted"/>
<dbReference type="Gene3D" id="2.130.10.10">
    <property type="entry name" value="YVTN repeat-like/Quinoprotein amine dehydrogenase"/>
    <property type="match status" value="1"/>
</dbReference>
<dbReference type="EMBL" id="JAMKFB020000001">
    <property type="protein sequence ID" value="KAL0204178.1"/>
    <property type="molecule type" value="Genomic_DNA"/>
</dbReference>
<dbReference type="InterPro" id="IPR015943">
    <property type="entry name" value="WD40/YVTN_repeat-like_dom_sf"/>
</dbReference>
<keyword evidence="2" id="KW-1185">Reference proteome</keyword>
<reference evidence="1 2" key="1">
    <citation type="submission" date="2024-05" db="EMBL/GenBank/DDBJ databases">
        <title>Genome sequencing and assembly of Indian major carp, Cirrhinus mrigala (Hamilton, 1822).</title>
        <authorList>
            <person name="Mohindra V."/>
            <person name="Chowdhury L.M."/>
            <person name="Lal K."/>
            <person name="Jena J.K."/>
        </authorList>
    </citation>
    <scope>NUCLEOTIDE SEQUENCE [LARGE SCALE GENOMIC DNA]</scope>
    <source>
        <strain evidence="1">CM1030</strain>
        <tissue evidence="1">Blood</tissue>
    </source>
</reference>
<name>A0ABD0S0I9_CIRMR</name>
<evidence type="ECO:0000313" key="2">
    <source>
        <dbReference type="Proteomes" id="UP001529510"/>
    </source>
</evidence>
<evidence type="ECO:0000313" key="1">
    <source>
        <dbReference type="EMBL" id="KAL0204178.1"/>
    </source>
</evidence>
<feature type="non-terminal residue" evidence="1">
    <location>
        <position position="59"/>
    </location>
</feature>
<sequence>LIDGDVLGSGLVGVFQSGHLAVWDLRGHVAKAVGVLDELCRLARWAGPDTLLTGYLNGD</sequence>
<protein>
    <submittedName>
        <fullName evidence="1">Uncharacterized protein</fullName>
    </submittedName>
</protein>
<organism evidence="1 2">
    <name type="scientific">Cirrhinus mrigala</name>
    <name type="common">Mrigala</name>
    <dbReference type="NCBI Taxonomy" id="683832"/>
    <lineage>
        <taxon>Eukaryota</taxon>
        <taxon>Metazoa</taxon>
        <taxon>Chordata</taxon>
        <taxon>Craniata</taxon>
        <taxon>Vertebrata</taxon>
        <taxon>Euteleostomi</taxon>
        <taxon>Actinopterygii</taxon>
        <taxon>Neopterygii</taxon>
        <taxon>Teleostei</taxon>
        <taxon>Ostariophysi</taxon>
        <taxon>Cypriniformes</taxon>
        <taxon>Cyprinidae</taxon>
        <taxon>Labeoninae</taxon>
        <taxon>Labeonini</taxon>
        <taxon>Cirrhinus</taxon>
    </lineage>
</organism>
<dbReference type="Proteomes" id="UP001529510">
    <property type="component" value="Unassembled WGS sequence"/>
</dbReference>
<dbReference type="PANTHER" id="PTHR14662">
    <property type="entry name" value="PARTNER AND LOCALIZER OF BRCA2"/>
    <property type="match status" value="1"/>
</dbReference>
<accession>A0ABD0S0I9</accession>
<dbReference type="AlphaFoldDB" id="A0ABD0S0I9"/>
<comment type="caution">
    <text evidence="1">The sequence shown here is derived from an EMBL/GenBank/DDBJ whole genome shotgun (WGS) entry which is preliminary data.</text>
</comment>
<dbReference type="PANTHER" id="PTHR14662:SF2">
    <property type="entry name" value="PARTNER AND LOCALIZER OF BRCA2"/>
    <property type="match status" value="1"/>
</dbReference>
<gene>
    <name evidence="1" type="ORF">M9458_002196</name>
</gene>
<dbReference type="InterPro" id="IPR042417">
    <property type="entry name" value="PALB2"/>
</dbReference>